<feature type="region of interest" description="Disordered" evidence="1">
    <location>
        <begin position="1"/>
        <end position="21"/>
    </location>
</feature>
<evidence type="ECO:0000256" key="2">
    <source>
        <dbReference type="SAM" id="Phobius"/>
    </source>
</evidence>
<keyword evidence="2" id="KW-1133">Transmembrane helix</keyword>
<dbReference type="EMBL" id="CP001618">
    <property type="protein sequence ID" value="ACQ82161.1"/>
    <property type="molecule type" value="Genomic_DNA"/>
</dbReference>
<sequence>MSDGATRPGASGPTTAPRASRVRRSVAWGGLVVGTLLGAALVYGVLVLLGR</sequence>
<dbReference type="RefSeq" id="WP_015884398.1">
    <property type="nucleotide sequence ID" value="NC_012669.1"/>
</dbReference>
<name>C5C521_BEUC1</name>
<reference evidence="3 4" key="1">
    <citation type="journal article" date="2009" name="Stand. Genomic Sci.">
        <title>Complete genome sequence of Beutenbergia cavernae type strain (HKI 0122).</title>
        <authorList>
            <person name="Land M."/>
            <person name="Pukall R."/>
            <person name="Abt B."/>
            <person name="Goker M."/>
            <person name="Rohde M."/>
            <person name="Glavina Del Rio T."/>
            <person name="Tice H."/>
            <person name="Copeland A."/>
            <person name="Cheng J.F."/>
            <person name="Lucas S."/>
            <person name="Chen F."/>
            <person name="Nolan M."/>
            <person name="Bruce D."/>
            <person name="Goodwin L."/>
            <person name="Pitluck S."/>
            <person name="Ivanova N."/>
            <person name="Mavromatis K."/>
            <person name="Ovchinnikova G."/>
            <person name="Pati A."/>
            <person name="Chen A."/>
            <person name="Palaniappan K."/>
            <person name="Hauser L."/>
            <person name="Chang Y.J."/>
            <person name="Jefferies C.C."/>
            <person name="Saunders E."/>
            <person name="Brettin T."/>
            <person name="Detter J.C."/>
            <person name="Han C."/>
            <person name="Chain P."/>
            <person name="Bristow J."/>
            <person name="Eisen J.A."/>
            <person name="Markowitz V."/>
            <person name="Hugenholtz P."/>
            <person name="Kyrpides N.C."/>
            <person name="Klenk H.P."/>
            <person name="Lapidus A."/>
        </authorList>
    </citation>
    <scope>NUCLEOTIDE SEQUENCE [LARGE SCALE GENOMIC DNA]</scope>
    <source>
        <strain evidence="4">ATCC BAA-8 / DSM 12333 / NBRC 16432</strain>
    </source>
</reference>
<organism evidence="3 4">
    <name type="scientific">Beutenbergia cavernae (strain ATCC BAA-8 / DSM 12333 / CCUG 43141 / JCM 11478 / NBRC 16432 / NCIMB 13614 / HKI 0122)</name>
    <dbReference type="NCBI Taxonomy" id="471853"/>
    <lineage>
        <taxon>Bacteria</taxon>
        <taxon>Bacillati</taxon>
        <taxon>Actinomycetota</taxon>
        <taxon>Actinomycetes</taxon>
        <taxon>Micrococcales</taxon>
        <taxon>Beutenbergiaceae</taxon>
        <taxon>Beutenbergia</taxon>
    </lineage>
</organism>
<feature type="transmembrane region" description="Helical" evidence="2">
    <location>
        <begin position="26"/>
        <end position="49"/>
    </location>
</feature>
<keyword evidence="2" id="KW-0812">Transmembrane</keyword>
<dbReference type="KEGG" id="bcv:Bcav_3920"/>
<keyword evidence="2" id="KW-0472">Membrane</keyword>
<dbReference type="STRING" id="471853.Bcav_3920"/>
<evidence type="ECO:0000313" key="4">
    <source>
        <dbReference type="Proteomes" id="UP000007962"/>
    </source>
</evidence>
<dbReference type="HOGENOM" id="CLU_3096055_0_0_11"/>
<proteinExistence type="predicted"/>
<evidence type="ECO:0000313" key="3">
    <source>
        <dbReference type="EMBL" id="ACQ82161.1"/>
    </source>
</evidence>
<keyword evidence="4" id="KW-1185">Reference proteome</keyword>
<accession>C5C521</accession>
<dbReference type="AlphaFoldDB" id="C5C521"/>
<evidence type="ECO:0000256" key="1">
    <source>
        <dbReference type="SAM" id="MobiDB-lite"/>
    </source>
</evidence>
<dbReference type="Proteomes" id="UP000007962">
    <property type="component" value="Chromosome"/>
</dbReference>
<protein>
    <submittedName>
        <fullName evidence="3">Uncharacterized protein</fullName>
    </submittedName>
</protein>
<gene>
    <name evidence="3" type="ordered locus">Bcav_3920</name>
</gene>